<dbReference type="InParanoid" id="A0A1Z5JTN7"/>
<reference evidence="3 4" key="1">
    <citation type="journal article" date="2015" name="Plant Cell">
        <title>Oil accumulation by the oleaginous diatom Fistulifera solaris as revealed by the genome and transcriptome.</title>
        <authorList>
            <person name="Tanaka T."/>
            <person name="Maeda Y."/>
            <person name="Veluchamy A."/>
            <person name="Tanaka M."/>
            <person name="Abida H."/>
            <person name="Marechal E."/>
            <person name="Bowler C."/>
            <person name="Muto M."/>
            <person name="Sunaga Y."/>
            <person name="Tanaka M."/>
            <person name="Yoshino T."/>
            <person name="Taniguchi T."/>
            <person name="Fukuda Y."/>
            <person name="Nemoto M."/>
            <person name="Matsumoto M."/>
            <person name="Wong P.S."/>
            <person name="Aburatani S."/>
            <person name="Fujibuchi W."/>
        </authorList>
    </citation>
    <scope>NUCLEOTIDE SEQUENCE [LARGE SCALE GENOMIC DNA]</scope>
    <source>
        <strain evidence="3 4">JPCC DA0580</strain>
    </source>
</reference>
<dbReference type="SUPFAM" id="SSF50022">
    <property type="entry name" value="ISP domain"/>
    <property type="match status" value="1"/>
</dbReference>
<dbReference type="OrthoDB" id="40811at2759"/>
<organism evidence="3 4">
    <name type="scientific">Fistulifera solaris</name>
    <name type="common">Oleaginous diatom</name>
    <dbReference type="NCBI Taxonomy" id="1519565"/>
    <lineage>
        <taxon>Eukaryota</taxon>
        <taxon>Sar</taxon>
        <taxon>Stramenopiles</taxon>
        <taxon>Ochrophyta</taxon>
        <taxon>Bacillariophyta</taxon>
        <taxon>Bacillariophyceae</taxon>
        <taxon>Bacillariophycidae</taxon>
        <taxon>Naviculales</taxon>
        <taxon>Naviculaceae</taxon>
        <taxon>Fistulifera</taxon>
    </lineage>
</organism>
<dbReference type="InterPro" id="IPR036922">
    <property type="entry name" value="Rieske_2Fe-2S_sf"/>
</dbReference>
<sequence>MILSLRITSILAALLVGTHQATAYQSMMAVPSTSFYPKNTSLHMKRGRGSLGREVSGNSSSNSAKNKGMGSKDSGFASLNSNIPSRWCTVPKGQALPTEENKVTLLNTNLPTLIDKGINPTGAVSVLKYNNDMYCFSVNCPCCKIPLTKATARDKDVLECNFCKSTYSLTTGQRLEENNSNKGLFGGIVQSVLSSSPDNKGPLQLYQLGEDANGKLLIDPTPGSGASK</sequence>
<keyword evidence="2" id="KW-0732">Signal</keyword>
<feature type="signal peptide" evidence="2">
    <location>
        <begin position="1"/>
        <end position="23"/>
    </location>
</feature>
<gene>
    <name evidence="3" type="ORF">FisN_5Hh038</name>
</gene>
<feature type="chain" id="PRO_5012712611" description="Rieske domain-containing protein" evidence="2">
    <location>
        <begin position="24"/>
        <end position="228"/>
    </location>
</feature>
<proteinExistence type="predicted"/>
<feature type="compositionally biased region" description="Low complexity" evidence="1">
    <location>
        <begin position="56"/>
        <end position="72"/>
    </location>
</feature>
<dbReference type="AlphaFoldDB" id="A0A1Z5JTN7"/>
<protein>
    <recommendedName>
        <fullName evidence="5">Rieske domain-containing protein</fullName>
    </recommendedName>
</protein>
<accession>A0A1Z5JTN7</accession>
<evidence type="ECO:0000313" key="3">
    <source>
        <dbReference type="EMBL" id="GAX17395.1"/>
    </source>
</evidence>
<dbReference type="GO" id="GO:0051537">
    <property type="term" value="F:2 iron, 2 sulfur cluster binding"/>
    <property type="evidence" value="ECO:0007669"/>
    <property type="project" value="InterPro"/>
</dbReference>
<feature type="region of interest" description="Disordered" evidence="1">
    <location>
        <begin position="46"/>
        <end position="75"/>
    </location>
</feature>
<dbReference type="Gene3D" id="2.102.10.10">
    <property type="entry name" value="Rieske [2Fe-2S] iron-sulphur domain"/>
    <property type="match status" value="1"/>
</dbReference>
<name>A0A1Z5JTN7_FISSO</name>
<evidence type="ECO:0000313" key="4">
    <source>
        <dbReference type="Proteomes" id="UP000198406"/>
    </source>
</evidence>
<comment type="caution">
    <text evidence="3">The sequence shown here is derived from an EMBL/GenBank/DDBJ whole genome shotgun (WGS) entry which is preliminary data.</text>
</comment>
<evidence type="ECO:0000256" key="1">
    <source>
        <dbReference type="SAM" id="MobiDB-lite"/>
    </source>
</evidence>
<evidence type="ECO:0008006" key="5">
    <source>
        <dbReference type="Google" id="ProtNLM"/>
    </source>
</evidence>
<dbReference type="EMBL" id="BDSP01000117">
    <property type="protein sequence ID" value="GAX17395.1"/>
    <property type="molecule type" value="Genomic_DNA"/>
</dbReference>
<keyword evidence="4" id="KW-1185">Reference proteome</keyword>
<evidence type="ECO:0000256" key="2">
    <source>
        <dbReference type="SAM" id="SignalP"/>
    </source>
</evidence>
<dbReference type="Proteomes" id="UP000198406">
    <property type="component" value="Unassembled WGS sequence"/>
</dbReference>